<dbReference type="Proteomes" id="UP001314205">
    <property type="component" value="Unassembled WGS sequence"/>
</dbReference>
<sequence>MRKEVALMPSLEVNVQRLPESVIAALEGPVVKQDYKLLQSLPALNMTTVAMLLRRKITENSPMPLLEVAIERLPKHLMSAFVSQTNGRILMPLSDINISPETLPTLKVSSAANVLKQKVALKKALPSLEVTLERLPEDLMAMLLAQRKVLSVVAKGRKQIGQRKKHTASKLKIANSALLM</sequence>
<gene>
    <name evidence="1" type="ORF">PARMNEM_LOCUS5196</name>
</gene>
<organism evidence="1 2">
    <name type="scientific">Parnassius mnemosyne</name>
    <name type="common">clouded apollo</name>
    <dbReference type="NCBI Taxonomy" id="213953"/>
    <lineage>
        <taxon>Eukaryota</taxon>
        <taxon>Metazoa</taxon>
        <taxon>Ecdysozoa</taxon>
        <taxon>Arthropoda</taxon>
        <taxon>Hexapoda</taxon>
        <taxon>Insecta</taxon>
        <taxon>Pterygota</taxon>
        <taxon>Neoptera</taxon>
        <taxon>Endopterygota</taxon>
        <taxon>Lepidoptera</taxon>
        <taxon>Glossata</taxon>
        <taxon>Ditrysia</taxon>
        <taxon>Papilionoidea</taxon>
        <taxon>Papilionidae</taxon>
        <taxon>Parnassiinae</taxon>
        <taxon>Parnassini</taxon>
        <taxon>Parnassius</taxon>
        <taxon>Driopa</taxon>
    </lineage>
</organism>
<proteinExistence type="predicted"/>
<reference evidence="1 2" key="1">
    <citation type="submission" date="2023-11" db="EMBL/GenBank/DDBJ databases">
        <authorList>
            <person name="Hedman E."/>
            <person name="Englund M."/>
            <person name="Stromberg M."/>
            <person name="Nyberg Akerstrom W."/>
            <person name="Nylinder S."/>
            <person name="Jareborg N."/>
            <person name="Kallberg Y."/>
            <person name="Kronander E."/>
        </authorList>
    </citation>
    <scope>NUCLEOTIDE SEQUENCE [LARGE SCALE GENOMIC DNA]</scope>
</reference>
<dbReference type="AlphaFoldDB" id="A0AAV1KNH9"/>
<keyword evidence="2" id="KW-1185">Reference proteome</keyword>
<name>A0AAV1KNH9_9NEOP</name>
<accession>A0AAV1KNH9</accession>
<evidence type="ECO:0000313" key="1">
    <source>
        <dbReference type="EMBL" id="CAK1583849.1"/>
    </source>
</evidence>
<dbReference type="EMBL" id="CAVLGL010000057">
    <property type="protein sequence ID" value="CAK1583849.1"/>
    <property type="molecule type" value="Genomic_DNA"/>
</dbReference>
<evidence type="ECO:0000313" key="2">
    <source>
        <dbReference type="Proteomes" id="UP001314205"/>
    </source>
</evidence>
<comment type="caution">
    <text evidence="1">The sequence shown here is derived from an EMBL/GenBank/DDBJ whole genome shotgun (WGS) entry which is preliminary data.</text>
</comment>
<protein>
    <submittedName>
        <fullName evidence="1">Uncharacterized protein</fullName>
    </submittedName>
</protein>